<comment type="caution">
    <text evidence="2">The sequence shown here is derived from an EMBL/GenBank/DDBJ whole genome shotgun (WGS) entry which is preliminary data.</text>
</comment>
<dbReference type="EMBL" id="CAJNDS010002705">
    <property type="protein sequence ID" value="CAE7568921.1"/>
    <property type="molecule type" value="Genomic_DNA"/>
</dbReference>
<dbReference type="PROSITE" id="PS51257">
    <property type="entry name" value="PROKAR_LIPOPROTEIN"/>
    <property type="match status" value="1"/>
</dbReference>
<keyword evidence="3" id="KW-1185">Reference proteome</keyword>
<dbReference type="AlphaFoldDB" id="A0A812UAY3"/>
<feature type="chain" id="PRO_5032644116" evidence="1">
    <location>
        <begin position="17"/>
        <end position="145"/>
    </location>
</feature>
<name>A0A812UAY3_9DINO</name>
<sequence>MFVKVAFLCIWTAAAATSQSCTGDAPDSRAASLLQSATHRGSGYVEKLQAPKRSLLESQVGRITQLLNVTESAKKTGTAFQLCCLQVAYWWQWCADLLCSASLLQASGNGECLCDGQYDVGAEDCKTAFKSAASCDTPAGYPRSS</sequence>
<dbReference type="Proteomes" id="UP000604046">
    <property type="component" value="Unassembled WGS sequence"/>
</dbReference>
<keyword evidence="1" id="KW-0732">Signal</keyword>
<accession>A0A812UAY3</accession>
<reference evidence="2" key="1">
    <citation type="submission" date="2021-02" db="EMBL/GenBank/DDBJ databases">
        <authorList>
            <person name="Dougan E. K."/>
            <person name="Rhodes N."/>
            <person name="Thang M."/>
            <person name="Chan C."/>
        </authorList>
    </citation>
    <scope>NUCLEOTIDE SEQUENCE</scope>
</reference>
<feature type="signal peptide" evidence="1">
    <location>
        <begin position="1"/>
        <end position="16"/>
    </location>
</feature>
<evidence type="ECO:0000313" key="3">
    <source>
        <dbReference type="Proteomes" id="UP000604046"/>
    </source>
</evidence>
<gene>
    <name evidence="2" type="ORF">SNAT2548_LOCUS32332</name>
</gene>
<evidence type="ECO:0000256" key="1">
    <source>
        <dbReference type="SAM" id="SignalP"/>
    </source>
</evidence>
<organism evidence="2 3">
    <name type="scientific">Symbiodinium natans</name>
    <dbReference type="NCBI Taxonomy" id="878477"/>
    <lineage>
        <taxon>Eukaryota</taxon>
        <taxon>Sar</taxon>
        <taxon>Alveolata</taxon>
        <taxon>Dinophyceae</taxon>
        <taxon>Suessiales</taxon>
        <taxon>Symbiodiniaceae</taxon>
        <taxon>Symbiodinium</taxon>
    </lineage>
</organism>
<evidence type="ECO:0000313" key="2">
    <source>
        <dbReference type="EMBL" id="CAE7568921.1"/>
    </source>
</evidence>
<protein>
    <submittedName>
        <fullName evidence="2">Uncharacterized protein</fullName>
    </submittedName>
</protein>
<proteinExistence type="predicted"/>